<gene>
    <name evidence="2" type="ORF">Tci_923582</name>
</gene>
<evidence type="ECO:0000256" key="1">
    <source>
        <dbReference type="SAM" id="MobiDB-lite"/>
    </source>
</evidence>
<dbReference type="AlphaFoldDB" id="A0A699WXW0"/>
<protein>
    <submittedName>
        <fullName evidence="2">Uncharacterized protein</fullName>
    </submittedName>
</protein>
<name>A0A699WXW0_TANCI</name>
<reference evidence="2" key="1">
    <citation type="journal article" date="2019" name="Sci. Rep.">
        <title>Draft genome of Tanacetum cinerariifolium, the natural source of mosquito coil.</title>
        <authorList>
            <person name="Yamashiro T."/>
            <person name="Shiraishi A."/>
            <person name="Satake H."/>
            <person name="Nakayama K."/>
        </authorList>
    </citation>
    <scope>NUCLEOTIDE SEQUENCE</scope>
</reference>
<organism evidence="2">
    <name type="scientific">Tanacetum cinerariifolium</name>
    <name type="common">Dalmatian daisy</name>
    <name type="synonym">Chrysanthemum cinerariifolium</name>
    <dbReference type="NCBI Taxonomy" id="118510"/>
    <lineage>
        <taxon>Eukaryota</taxon>
        <taxon>Viridiplantae</taxon>
        <taxon>Streptophyta</taxon>
        <taxon>Embryophyta</taxon>
        <taxon>Tracheophyta</taxon>
        <taxon>Spermatophyta</taxon>
        <taxon>Magnoliopsida</taxon>
        <taxon>eudicotyledons</taxon>
        <taxon>Gunneridae</taxon>
        <taxon>Pentapetalae</taxon>
        <taxon>asterids</taxon>
        <taxon>campanulids</taxon>
        <taxon>Asterales</taxon>
        <taxon>Asteraceae</taxon>
        <taxon>Asteroideae</taxon>
        <taxon>Anthemideae</taxon>
        <taxon>Anthemidinae</taxon>
        <taxon>Tanacetum</taxon>
    </lineage>
</organism>
<feature type="compositionally biased region" description="Basic residues" evidence="1">
    <location>
        <begin position="1"/>
        <end position="12"/>
    </location>
</feature>
<proteinExistence type="predicted"/>
<evidence type="ECO:0000313" key="2">
    <source>
        <dbReference type="EMBL" id="GFD51613.1"/>
    </source>
</evidence>
<dbReference type="EMBL" id="BKCJ011772308">
    <property type="protein sequence ID" value="GFD51613.1"/>
    <property type="molecule type" value="Genomic_DNA"/>
</dbReference>
<feature type="non-terminal residue" evidence="2">
    <location>
        <position position="112"/>
    </location>
</feature>
<accession>A0A699WXW0</accession>
<sequence>GWCGRAARHQAHHAGSAHEKAEDWTSQLGFPGRMRFGGNGFSALKFKADAHALGRREGQVSFNLLTQARNQRQAHAPAGGQIESRRQSDAIVSQGQLVALAGQLRQADADGA</sequence>
<comment type="caution">
    <text evidence="2">The sequence shown here is derived from an EMBL/GenBank/DDBJ whole genome shotgun (WGS) entry which is preliminary data.</text>
</comment>
<feature type="non-terminal residue" evidence="2">
    <location>
        <position position="1"/>
    </location>
</feature>
<feature type="region of interest" description="Disordered" evidence="1">
    <location>
        <begin position="1"/>
        <end position="23"/>
    </location>
</feature>